<reference evidence="3 4" key="1">
    <citation type="submission" date="2020-10" db="EMBL/GenBank/DDBJ databases">
        <title>Myceligenerans pegani sp. nov., an endophytic actinomycete isolated from Peganum harmala L. in Xinjiang, China.</title>
        <authorList>
            <person name="Xin L."/>
        </authorList>
    </citation>
    <scope>NUCLEOTIDE SEQUENCE [LARGE SCALE GENOMIC DNA]</scope>
    <source>
        <strain evidence="3 4">TRM65318</strain>
    </source>
</reference>
<gene>
    <name evidence="3" type="ORF">IHE71_13430</name>
</gene>
<name>A0ABR9MZ88_9MICO</name>
<dbReference type="EMBL" id="JADAQT010000089">
    <property type="protein sequence ID" value="MBE1876706.1"/>
    <property type="molecule type" value="Genomic_DNA"/>
</dbReference>
<protein>
    <submittedName>
        <fullName evidence="3">PadR family transcriptional regulator</fullName>
    </submittedName>
</protein>
<proteinExistence type="predicted"/>
<dbReference type="Proteomes" id="UP000625527">
    <property type="component" value="Unassembled WGS sequence"/>
</dbReference>
<dbReference type="InterPro" id="IPR018309">
    <property type="entry name" value="Tscrpt_reg_PadR_C"/>
</dbReference>
<evidence type="ECO:0000259" key="2">
    <source>
        <dbReference type="Pfam" id="PF10400"/>
    </source>
</evidence>
<evidence type="ECO:0000313" key="3">
    <source>
        <dbReference type="EMBL" id="MBE1876706.1"/>
    </source>
</evidence>
<evidence type="ECO:0000313" key="4">
    <source>
        <dbReference type="Proteomes" id="UP000625527"/>
    </source>
</evidence>
<dbReference type="RefSeq" id="WP_192863274.1">
    <property type="nucleotide sequence ID" value="NZ_JADAQT010000089.1"/>
</dbReference>
<dbReference type="Pfam" id="PF10400">
    <property type="entry name" value="Vir_act_alpha_C"/>
    <property type="match status" value="1"/>
</dbReference>
<comment type="caution">
    <text evidence="3">The sequence shown here is derived from an EMBL/GenBank/DDBJ whole genome shotgun (WGS) entry which is preliminary data.</text>
</comment>
<evidence type="ECO:0000259" key="1">
    <source>
        <dbReference type="Pfam" id="PF03551"/>
    </source>
</evidence>
<dbReference type="Pfam" id="PF03551">
    <property type="entry name" value="PadR"/>
    <property type="match status" value="1"/>
</dbReference>
<sequence length="173" mass="19574">MILARIILGLLDLAPMSGYDLKRHFDTTINHFWSADRAQIYRTLARLVEDGLVTVETLAGAKAPDRHEHRITPEGRDALREWLTSELDRQPERDAFLARLFFAGSLDDAELAGLLARYRAAAQEQLDALEAIRASTPPPADRRARLRIVTLNCGLTRTRAELDWLDEVTKELT</sequence>
<accession>A0ABR9MZ88</accession>
<dbReference type="SUPFAM" id="SSF46785">
    <property type="entry name" value="Winged helix' DNA-binding domain"/>
    <property type="match status" value="1"/>
</dbReference>
<dbReference type="InterPro" id="IPR036388">
    <property type="entry name" value="WH-like_DNA-bd_sf"/>
</dbReference>
<feature type="domain" description="Transcription regulator PadR C-terminal" evidence="2">
    <location>
        <begin position="93"/>
        <end position="172"/>
    </location>
</feature>
<dbReference type="PANTHER" id="PTHR43252">
    <property type="entry name" value="TRANSCRIPTIONAL REGULATOR YQJI"/>
    <property type="match status" value="1"/>
</dbReference>
<dbReference type="Gene3D" id="6.10.140.190">
    <property type="match status" value="1"/>
</dbReference>
<keyword evidence="4" id="KW-1185">Reference proteome</keyword>
<organism evidence="3 4">
    <name type="scientific">Myceligenerans pegani</name>
    <dbReference type="NCBI Taxonomy" id="2776917"/>
    <lineage>
        <taxon>Bacteria</taxon>
        <taxon>Bacillati</taxon>
        <taxon>Actinomycetota</taxon>
        <taxon>Actinomycetes</taxon>
        <taxon>Micrococcales</taxon>
        <taxon>Promicromonosporaceae</taxon>
        <taxon>Myceligenerans</taxon>
    </lineage>
</organism>
<dbReference type="PANTHER" id="PTHR43252:SF6">
    <property type="entry name" value="NEGATIVE TRANSCRIPTION REGULATOR PADR"/>
    <property type="match status" value="1"/>
</dbReference>
<feature type="domain" description="Transcription regulator PadR N-terminal" evidence="1">
    <location>
        <begin position="7"/>
        <end position="81"/>
    </location>
</feature>
<dbReference type="InterPro" id="IPR005149">
    <property type="entry name" value="Tscrpt_reg_PadR_N"/>
</dbReference>
<dbReference type="Gene3D" id="1.10.10.10">
    <property type="entry name" value="Winged helix-like DNA-binding domain superfamily/Winged helix DNA-binding domain"/>
    <property type="match status" value="1"/>
</dbReference>
<dbReference type="InterPro" id="IPR036390">
    <property type="entry name" value="WH_DNA-bd_sf"/>
</dbReference>